<accession>A0AB34C3U5</accession>
<dbReference type="Proteomes" id="UP000323924">
    <property type="component" value="Unassembled WGS sequence"/>
</dbReference>
<evidence type="ECO:0000313" key="1">
    <source>
        <dbReference type="EMBL" id="KAA5841180.1"/>
    </source>
</evidence>
<evidence type="ECO:0000313" key="2">
    <source>
        <dbReference type="Proteomes" id="UP000323924"/>
    </source>
</evidence>
<dbReference type="AlphaFoldDB" id="A0AB34C3U5"/>
<sequence>MGGELAKPLVGASMLAMAVNDDACCLDERIVLALRGAASAFHTRRYPSLYLPKQFPARLCLCEVLHSLHYFY</sequence>
<protein>
    <submittedName>
        <fullName evidence="1">Uncharacterized protein</fullName>
    </submittedName>
</protein>
<gene>
    <name evidence="1" type="ORF">F2A38_17005</name>
</gene>
<comment type="caution">
    <text evidence="1">The sequence shown here is derived from an EMBL/GenBank/DDBJ whole genome shotgun (WGS) entry which is preliminary data.</text>
</comment>
<organism evidence="1 2">
    <name type="scientific">Pseudomonas chlororaphis</name>
    <dbReference type="NCBI Taxonomy" id="587753"/>
    <lineage>
        <taxon>Bacteria</taxon>
        <taxon>Pseudomonadati</taxon>
        <taxon>Pseudomonadota</taxon>
        <taxon>Gammaproteobacteria</taxon>
        <taxon>Pseudomonadales</taxon>
        <taxon>Pseudomonadaceae</taxon>
        <taxon>Pseudomonas</taxon>
    </lineage>
</organism>
<reference evidence="1 2" key="1">
    <citation type="submission" date="2019-09" db="EMBL/GenBank/DDBJ databases">
        <authorList>
            <person name="Vacheron J."/>
            <person name="Dubost A."/>
            <person name="Prigent-Combaret C."/>
            <person name="Muller D."/>
        </authorList>
    </citation>
    <scope>NUCLEOTIDE SEQUENCE [LARGE SCALE GENOMIC DNA]</scope>
    <source>
        <strain evidence="1 2">JV497</strain>
    </source>
</reference>
<name>A0AB34C3U5_9PSED</name>
<dbReference type="EMBL" id="VWPC01000014">
    <property type="protein sequence ID" value="KAA5841180.1"/>
    <property type="molecule type" value="Genomic_DNA"/>
</dbReference>
<proteinExistence type="predicted"/>